<evidence type="ECO:0000256" key="2">
    <source>
        <dbReference type="ARBA" id="ARBA00008193"/>
    </source>
</evidence>
<evidence type="ECO:0000313" key="8">
    <source>
        <dbReference type="EMBL" id="PTR19756.1"/>
    </source>
</evidence>
<dbReference type="RefSeq" id="WP_011908855.1">
    <property type="nucleotide sequence ID" value="NZ_CP089965.1"/>
</dbReference>
<dbReference type="AlphaFoldDB" id="A0A2T5KBG9"/>
<dbReference type="PANTHER" id="PTHR30506">
    <property type="entry name" value="INNER MEMBRANE PROTEIN"/>
    <property type="match status" value="1"/>
</dbReference>
<comment type="subcellular location">
    <subcellularLocation>
        <location evidence="1">Cell membrane</location>
        <topology evidence="1">Multi-pass membrane protein</topology>
    </subcellularLocation>
</comment>
<protein>
    <submittedName>
        <fullName evidence="8">Putative membrane protein YeiH</fullName>
    </submittedName>
</protein>
<keyword evidence="5" id="KW-1133">Transmembrane helix</keyword>
<evidence type="ECO:0000313" key="9">
    <source>
        <dbReference type="Proteomes" id="UP000244060"/>
    </source>
</evidence>
<dbReference type="Proteomes" id="UP000244060">
    <property type="component" value="Unassembled WGS sequence"/>
</dbReference>
<feature type="domain" description="Glycine transporter" evidence="7">
    <location>
        <begin position="93"/>
        <end position="166"/>
    </location>
</feature>
<gene>
    <name evidence="8" type="ORF">C8J28_104243</name>
</gene>
<accession>A0A2T5KBG9</accession>
<proteinExistence type="inferred from homology"/>
<dbReference type="GO" id="GO:0005886">
    <property type="term" value="C:plasma membrane"/>
    <property type="evidence" value="ECO:0007669"/>
    <property type="project" value="UniProtKB-SubCell"/>
</dbReference>
<keyword evidence="6" id="KW-0472">Membrane</keyword>
<name>A0A2T5KBG9_9RHOB</name>
<keyword evidence="4" id="KW-0812">Transmembrane</keyword>
<dbReference type="InterPro" id="IPR005115">
    <property type="entry name" value="Gly_transporter"/>
</dbReference>
<evidence type="ECO:0000256" key="5">
    <source>
        <dbReference type="ARBA" id="ARBA00022989"/>
    </source>
</evidence>
<dbReference type="PANTHER" id="PTHR30506:SF3">
    <property type="entry name" value="UPF0126 INNER MEMBRANE PROTEIN YADS-RELATED"/>
    <property type="match status" value="1"/>
</dbReference>
<dbReference type="OrthoDB" id="9791874at2"/>
<evidence type="ECO:0000259" key="7">
    <source>
        <dbReference type="Pfam" id="PF03458"/>
    </source>
</evidence>
<comment type="similarity">
    <text evidence="2">Belongs to the UPF0126 family.</text>
</comment>
<dbReference type="EMBL" id="QAOT01000004">
    <property type="protein sequence ID" value="PTR19756.1"/>
    <property type="molecule type" value="Genomic_DNA"/>
</dbReference>
<evidence type="ECO:0000256" key="3">
    <source>
        <dbReference type="ARBA" id="ARBA00022475"/>
    </source>
</evidence>
<feature type="domain" description="Glycine transporter" evidence="7">
    <location>
        <begin position="8"/>
        <end position="82"/>
    </location>
</feature>
<dbReference type="Pfam" id="PF03458">
    <property type="entry name" value="Gly_transporter"/>
    <property type="match status" value="2"/>
</dbReference>
<reference evidence="8 9" key="1">
    <citation type="submission" date="2018-04" db="EMBL/GenBank/DDBJ databases">
        <title>Genomic Encyclopedia of Type Strains, Phase III (KMG-III): the genomes of soil and plant-associated and newly described type strains.</title>
        <authorList>
            <person name="Whitman W."/>
        </authorList>
    </citation>
    <scope>NUCLEOTIDE SEQUENCE [LARGE SCALE GENOMIC DNA]</scope>
    <source>
        <strain evidence="8 9">KA25</strain>
    </source>
</reference>
<keyword evidence="3" id="KW-1003">Cell membrane</keyword>
<comment type="caution">
    <text evidence="8">The sequence shown here is derived from an EMBL/GenBank/DDBJ whole genome shotgun (WGS) entry which is preliminary data.</text>
</comment>
<keyword evidence="9" id="KW-1185">Reference proteome</keyword>
<organism evidence="8 9">
    <name type="scientific">Cereibacter azotoformans</name>
    <dbReference type="NCBI Taxonomy" id="43057"/>
    <lineage>
        <taxon>Bacteria</taxon>
        <taxon>Pseudomonadati</taxon>
        <taxon>Pseudomonadota</taxon>
        <taxon>Alphaproteobacteria</taxon>
        <taxon>Rhodobacterales</taxon>
        <taxon>Paracoccaceae</taxon>
        <taxon>Cereibacter</taxon>
    </lineage>
</organism>
<evidence type="ECO:0000256" key="4">
    <source>
        <dbReference type="ARBA" id="ARBA00022692"/>
    </source>
</evidence>
<evidence type="ECO:0000256" key="6">
    <source>
        <dbReference type="ARBA" id="ARBA00023136"/>
    </source>
</evidence>
<sequence length="213" mass="22461">MFQTVTILLDWFGLGIFAMTGALVASRKEMDITGFALLGFVTGVGGGTIRDLVLGRTPVFWVQEPAYVLVCLGVAVLTFFFAHIPQSRYRFLLWLDAVGLSLFAVTGAERALEAGAGPVIAVTMGVATATFGGILRDLLGGESPVILRREIYITAALLGAATFVALGALGTPREVALGSGFGAAFLLRAAGLVWGLSLPRYRARPGRTPEGRD</sequence>
<evidence type="ECO:0000256" key="1">
    <source>
        <dbReference type="ARBA" id="ARBA00004651"/>
    </source>
</evidence>